<dbReference type="PANTHER" id="PTHR22939:SF129">
    <property type="entry name" value="SERINE PROTEASE HTRA2, MITOCHONDRIAL"/>
    <property type="match status" value="1"/>
</dbReference>
<keyword evidence="1" id="KW-0378">Hydrolase</keyword>
<keyword evidence="2" id="KW-1185">Reference proteome</keyword>
<dbReference type="Pfam" id="PF13365">
    <property type="entry name" value="Trypsin_2"/>
    <property type="match status" value="1"/>
</dbReference>
<reference evidence="1 2" key="1">
    <citation type="submission" date="2020-04" db="EMBL/GenBank/DDBJ databases">
        <authorList>
            <person name="Zheng R.K."/>
            <person name="Sun C.M."/>
        </authorList>
    </citation>
    <scope>NUCLEOTIDE SEQUENCE [LARGE SCALE GENOMIC DNA]</scope>
    <source>
        <strain evidence="2">zrk29</strain>
    </source>
</reference>
<dbReference type="GO" id="GO:0004252">
    <property type="term" value="F:serine-type endopeptidase activity"/>
    <property type="evidence" value="ECO:0007669"/>
    <property type="project" value="InterPro"/>
</dbReference>
<accession>A0A7L6N507</accession>
<dbReference type="KEGG" id="tbk:HF295_01785"/>
<dbReference type="Gene3D" id="2.40.10.120">
    <property type="match status" value="1"/>
</dbReference>
<dbReference type="Proteomes" id="UP000512167">
    <property type="component" value="Chromosome"/>
</dbReference>
<keyword evidence="1" id="KW-0645">Protease</keyword>
<sequence>MTNKKIKSILLILTLFFTLFMGSCSYFIPQTNQQILNATYSGEFYSYEDYSQLPIYVSETYSLNSIDQYNQILLNTKEHVVKSTISIKTTISTGFNDDIISGSGFIYQADESYYYAVTNHHVIENSNVSSPSFATIKFEVKTYEDTSYHEAEVLISNKDLDLAILRFEKNNRQSVEFINISQRLGYRMKADELVMAVGNPLRFYNNVSIGKFVRISLIENVDFIVIEHNAEIDEGSSGGALVDVDGNLIGINTWGSDDGTKSFAIPSFVLYNFISSNNLINE</sequence>
<dbReference type="EMBL" id="CP051151">
    <property type="protein sequence ID" value="QLY39659.1"/>
    <property type="molecule type" value="Genomic_DNA"/>
</dbReference>
<dbReference type="AlphaFoldDB" id="A0A7L6N507"/>
<dbReference type="PRINTS" id="PR00834">
    <property type="entry name" value="PROTEASES2C"/>
</dbReference>
<evidence type="ECO:0000313" key="2">
    <source>
        <dbReference type="Proteomes" id="UP000512167"/>
    </source>
</evidence>
<gene>
    <name evidence="1" type="ORF">HF295_01785</name>
</gene>
<dbReference type="PANTHER" id="PTHR22939">
    <property type="entry name" value="SERINE PROTEASE FAMILY S1C HTRA-RELATED"/>
    <property type="match status" value="1"/>
</dbReference>
<dbReference type="InterPro" id="IPR001940">
    <property type="entry name" value="Peptidase_S1C"/>
</dbReference>
<evidence type="ECO:0000313" key="1">
    <source>
        <dbReference type="EMBL" id="QLY39659.1"/>
    </source>
</evidence>
<protein>
    <submittedName>
        <fullName evidence="1">Trypsin-like serine protease</fullName>
    </submittedName>
</protein>
<proteinExistence type="predicted"/>
<organism evidence="1 2">
    <name type="scientific">Hujiaoplasma nucleasis</name>
    <dbReference type="NCBI Taxonomy" id="2725268"/>
    <lineage>
        <taxon>Bacteria</taxon>
        <taxon>Bacillati</taxon>
        <taxon>Mycoplasmatota</taxon>
        <taxon>Mollicutes</taxon>
        <taxon>Candidatus Izemoplasmatales</taxon>
        <taxon>Hujiaoplasmataceae</taxon>
        <taxon>Hujiaoplasma</taxon>
    </lineage>
</organism>
<dbReference type="GO" id="GO:0006508">
    <property type="term" value="P:proteolysis"/>
    <property type="evidence" value="ECO:0007669"/>
    <property type="project" value="UniProtKB-KW"/>
</dbReference>
<dbReference type="InterPro" id="IPR009003">
    <property type="entry name" value="Peptidase_S1_PA"/>
</dbReference>
<dbReference type="RefSeq" id="WP_312032137.1">
    <property type="nucleotide sequence ID" value="NZ_CP051151.1"/>
</dbReference>
<name>A0A7L6N507_9MOLU</name>
<dbReference type="PROSITE" id="PS51257">
    <property type="entry name" value="PROKAR_LIPOPROTEIN"/>
    <property type="match status" value="1"/>
</dbReference>
<dbReference type="SUPFAM" id="SSF50494">
    <property type="entry name" value="Trypsin-like serine proteases"/>
    <property type="match status" value="1"/>
</dbReference>